<sequence>MKDFVEKPRHPEKAHRPAQETLRKPKWIRVSRAGSAEFGATRQILKDNALSTVCEEAACPNRGECWSQRHATMMIMGDTCTRGCSFCNVATGRPDALDAFEPGRVAQAVAKLGLRHVVITSVDRDDLADGGAAHFAQTIRAVRHQNPATTIEVLVPDFLHKGTAWQQVVEAGPDVFNHNLECVPRLYPSVRPGARYYQSLRLLDEAKCHRPEIFTKSGLMVGLGETLEELRQVMDDMRVAGVDFITVGQYLQPTPQHHKIDRFLTPDEFQRIADMAHGKGFLAVSATPMTRSSFHAGDDFARLQASRKAAAQPEDTPHA</sequence>
<keyword evidence="13" id="KW-1185">Reference proteome</keyword>
<evidence type="ECO:0000313" key="13">
    <source>
        <dbReference type="Proteomes" id="UP000628984"/>
    </source>
</evidence>
<feature type="domain" description="Radical SAM core" evidence="11">
    <location>
        <begin position="66"/>
        <end position="282"/>
    </location>
</feature>
<dbReference type="FunFam" id="3.20.20.70:FF:000040">
    <property type="entry name" value="Lipoyl synthase"/>
    <property type="match status" value="1"/>
</dbReference>
<dbReference type="InterPro" id="IPR003698">
    <property type="entry name" value="Lipoyl_synth"/>
</dbReference>
<dbReference type="GO" id="GO:0009249">
    <property type="term" value="P:protein lipoylation"/>
    <property type="evidence" value="ECO:0007669"/>
    <property type="project" value="UniProtKB-UniRule"/>
</dbReference>
<dbReference type="Gene3D" id="3.20.20.70">
    <property type="entry name" value="Aldolase class I"/>
    <property type="match status" value="1"/>
</dbReference>
<keyword evidence="6 9" id="KW-0408">Iron</keyword>
<proteinExistence type="inferred from homology"/>
<evidence type="ECO:0000256" key="9">
    <source>
        <dbReference type="HAMAP-Rule" id="MF_00206"/>
    </source>
</evidence>
<dbReference type="GO" id="GO:0016992">
    <property type="term" value="F:lipoate synthase activity"/>
    <property type="evidence" value="ECO:0007669"/>
    <property type="project" value="UniProtKB-UniRule"/>
</dbReference>
<dbReference type="NCBIfam" id="NF009544">
    <property type="entry name" value="PRK12928.1"/>
    <property type="match status" value="1"/>
</dbReference>
<comment type="function">
    <text evidence="9">Catalyzes the radical-mediated insertion of two sulfur atoms into the C-6 and C-8 positions of the octanoyl moiety bound to the lipoyl domains of lipoate-dependent enzymes, thereby converting the octanoylated domains into lipoylated derivatives.</text>
</comment>
<dbReference type="NCBIfam" id="TIGR00510">
    <property type="entry name" value="lipA"/>
    <property type="match status" value="1"/>
</dbReference>
<keyword evidence="7 9" id="KW-0411">Iron-sulfur</keyword>
<dbReference type="SFLD" id="SFLDS00029">
    <property type="entry name" value="Radical_SAM"/>
    <property type="match status" value="1"/>
</dbReference>
<evidence type="ECO:0000256" key="1">
    <source>
        <dbReference type="ARBA" id="ARBA00022485"/>
    </source>
</evidence>
<dbReference type="GO" id="GO:0005737">
    <property type="term" value="C:cytoplasm"/>
    <property type="evidence" value="ECO:0007669"/>
    <property type="project" value="UniProtKB-SubCell"/>
</dbReference>
<dbReference type="SFLD" id="SFLDG01058">
    <property type="entry name" value="lipoyl_synthase_like"/>
    <property type="match status" value="1"/>
</dbReference>
<dbReference type="GO" id="GO:0046872">
    <property type="term" value="F:metal ion binding"/>
    <property type="evidence" value="ECO:0007669"/>
    <property type="project" value="UniProtKB-KW"/>
</dbReference>
<comment type="caution">
    <text evidence="12">The sequence shown here is derived from an EMBL/GenBank/DDBJ whole genome shotgun (WGS) entry which is preliminary data.</text>
</comment>
<dbReference type="PIRSF" id="PIRSF005963">
    <property type="entry name" value="Lipoyl_synth"/>
    <property type="match status" value="1"/>
</dbReference>
<name>A0A918J2X0_9RHOB</name>
<dbReference type="EC" id="2.8.1.8" evidence="9"/>
<feature type="binding site" evidence="9">
    <location>
        <position position="65"/>
    </location>
    <ligand>
        <name>[4Fe-4S] cluster</name>
        <dbReference type="ChEBI" id="CHEBI:49883"/>
        <label>1</label>
    </ligand>
</feature>
<feature type="binding site" evidence="9">
    <location>
        <position position="84"/>
    </location>
    <ligand>
        <name>[4Fe-4S] cluster</name>
        <dbReference type="ChEBI" id="CHEBI:49883"/>
        <label>2</label>
        <note>4Fe-4S-S-AdoMet</note>
    </ligand>
</feature>
<evidence type="ECO:0000256" key="3">
    <source>
        <dbReference type="ARBA" id="ARBA00022679"/>
    </source>
</evidence>
<dbReference type="InterPro" id="IPR058240">
    <property type="entry name" value="rSAM_sf"/>
</dbReference>
<evidence type="ECO:0000256" key="4">
    <source>
        <dbReference type="ARBA" id="ARBA00022691"/>
    </source>
</evidence>
<organism evidence="12 13">
    <name type="scientific">Gemmobacter lanyuensis</name>
    <dbReference type="NCBI Taxonomy" id="1054497"/>
    <lineage>
        <taxon>Bacteria</taxon>
        <taxon>Pseudomonadati</taxon>
        <taxon>Pseudomonadota</taxon>
        <taxon>Alphaproteobacteria</taxon>
        <taxon>Rhodobacterales</taxon>
        <taxon>Paracoccaceae</taxon>
        <taxon>Gemmobacter</taxon>
    </lineage>
</organism>
<comment type="similarity">
    <text evidence="9">Belongs to the radical SAM superfamily. Lipoyl synthase family.</text>
</comment>
<dbReference type="SMART" id="SM00729">
    <property type="entry name" value="Elp3"/>
    <property type="match status" value="1"/>
</dbReference>
<evidence type="ECO:0000313" key="12">
    <source>
        <dbReference type="EMBL" id="GGW44598.1"/>
    </source>
</evidence>
<keyword evidence="2 9" id="KW-0963">Cytoplasm</keyword>
<evidence type="ECO:0000256" key="5">
    <source>
        <dbReference type="ARBA" id="ARBA00022723"/>
    </source>
</evidence>
<dbReference type="InterPro" id="IPR006638">
    <property type="entry name" value="Elp3/MiaA/NifB-like_rSAM"/>
</dbReference>
<feature type="region of interest" description="Disordered" evidence="10">
    <location>
        <begin position="1"/>
        <end position="22"/>
    </location>
</feature>
<dbReference type="SFLD" id="SFLDF00271">
    <property type="entry name" value="lipoyl_synthase"/>
    <property type="match status" value="1"/>
</dbReference>
<comment type="catalytic activity">
    <reaction evidence="8 9">
        <text>[[Fe-S] cluster scaffold protein carrying a second [4Fe-4S](2+) cluster] + N(6)-octanoyl-L-lysyl-[protein] + 2 oxidized [2Fe-2S]-[ferredoxin] + 2 S-adenosyl-L-methionine + 4 H(+) = [[Fe-S] cluster scaffold protein] + N(6)-[(R)-dihydrolipoyl]-L-lysyl-[protein] + 4 Fe(3+) + 2 hydrogen sulfide + 2 5'-deoxyadenosine + 2 L-methionine + 2 reduced [2Fe-2S]-[ferredoxin]</text>
        <dbReference type="Rhea" id="RHEA:16585"/>
        <dbReference type="Rhea" id="RHEA-COMP:9928"/>
        <dbReference type="Rhea" id="RHEA-COMP:10000"/>
        <dbReference type="Rhea" id="RHEA-COMP:10001"/>
        <dbReference type="Rhea" id="RHEA-COMP:10475"/>
        <dbReference type="Rhea" id="RHEA-COMP:14568"/>
        <dbReference type="Rhea" id="RHEA-COMP:14569"/>
        <dbReference type="ChEBI" id="CHEBI:15378"/>
        <dbReference type="ChEBI" id="CHEBI:17319"/>
        <dbReference type="ChEBI" id="CHEBI:29034"/>
        <dbReference type="ChEBI" id="CHEBI:29919"/>
        <dbReference type="ChEBI" id="CHEBI:33722"/>
        <dbReference type="ChEBI" id="CHEBI:33737"/>
        <dbReference type="ChEBI" id="CHEBI:33738"/>
        <dbReference type="ChEBI" id="CHEBI:57844"/>
        <dbReference type="ChEBI" id="CHEBI:59789"/>
        <dbReference type="ChEBI" id="CHEBI:78809"/>
        <dbReference type="ChEBI" id="CHEBI:83100"/>
        <dbReference type="EC" id="2.8.1.8"/>
    </reaction>
</comment>
<gene>
    <name evidence="9 12" type="primary">lipA</name>
    <name evidence="12" type="ORF">GCM10011452_36130</name>
</gene>
<dbReference type="PROSITE" id="PS51918">
    <property type="entry name" value="RADICAL_SAM"/>
    <property type="match status" value="1"/>
</dbReference>
<feature type="binding site" evidence="9">
    <location>
        <position position="54"/>
    </location>
    <ligand>
        <name>[4Fe-4S] cluster</name>
        <dbReference type="ChEBI" id="CHEBI:49883"/>
        <label>1</label>
    </ligand>
</feature>
<feature type="binding site" evidence="9">
    <location>
        <position position="59"/>
    </location>
    <ligand>
        <name>[4Fe-4S] cluster</name>
        <dbReference type="ChEBI" id="CHEBI:49883"/>
        <label>1</label>
    </ligand>
</feature>
<evidence type="ECO:0000256" key="2">
    <source>
        <dbReference type="ARBA" id="ARBA00022490"/>
    </source>
</evidence>
<keyword evidence="4 9" id="KW-0949">S-adenosyl-L-methionine</keyword>
<dbReference type="GO" id="GO:0051539">
    <property type="term" value="F:4 iron, 4 sulfur cluster binding"/>
    <property type="evidence" value="ECO:0007669"/>
    <property type="project" value="UniProtKB-UniRule"/>
</dbReference>
<comment type="subcellular location">
    <subcellularLocation>
        <location evidence="9">Cytoplasm</location>
    </subcellularLocation>
</comment>
<dbReference type="HAMAP" id="MF_00206">
    <property type="entry name" value="Lipoyl_synth"/>
    <property type="match status" value="1"/>
</dbReference>
<evidence type="ECO:0000259" key="11">
    <source>
        <dbReference type="PROSITE" id="PS51918"/>
    </source>
</evidence>
<reference evidence="12" key="1">
    <citation type="journal article" date="2014" name="Int. J. Syst. Evol. Microbiol.">
        <title>Complete genome sequence of Corynebacterium casei LMG S-19264T (=DSM 44701T), isolated from a smear-ripened cheese.</title>
        <authorList>
            <consortium name="US DOE Joint Genome Institute (JGI-PGF)"/>
            <person name="Walter F."/>
            <person name="Albersmeier A."/>
            <person name="Kalinowski J."/>
            <person name="Ruckert C."/>
        </authorList>
    </citation>
    <scope>NUCLEOTIDE SEQUENCE</scope>
    <source>
        <strain evidence="12">KCTC 23714</strain>
    </source>
</reference>
<dbReference type="Proteomes" id="UP000628984">
    <property type="component" value="Unassembled WGS sequence"/>
</dbReference>
<feature type="binding site" evidence="9">
    <location>
        <position position="87"/>
    </location>
    <ligand>
        <name>[4Fe-4S] cluster</name>
        <dbReference type="ChEBI" id="CHEBI:49883"/>
        <label>2</label>
        <note>4Fe-4S-S-AdoMet</note>
    </ligand>
</feature>
<feature type="binding site" evidence="9">
    <location>
        <position position="80"/>
    </location>
    <ligand>
        <name>[4Fe-4S] cluster</name>
        <dbReference type="ChEBI" id="CHEBI:49883"/>
        <label>2</label>
        <note>4Fe-4S-S-AdoMet</note>
    </ligand>
</feature>
<dbReference type="AlphaFoldDB" id="A0A918J2X0"/>
<dbReference type="Pfam" id="PF04055">
    <property type="entry name" value="Radical_SAM"/>
    <property type="match status" value="1"/>
</dbReference>
<accession>A0A918J2X0</accession>
<evidence type="ECO:0000256" key="10">
    <source>
        <dbReference type="SAM" id="MobiDB-lite"/>
    </source>
</evidence>
<keyword evidence="5 9" id="KW-0479">Metal-binding</keyword>
<comment type="cofactor">
    <cofactor evidence="9">
        <name>[4Fe-4S] cluster</name>
        <dbReference type="ChEBI" id="CHEBI:49883"/>
    </cofactor>
    <text evidence="9">Binds 2 [4Fe-4S] clusters per subunit. One cluster is coordinated with 3 cysteines and an exchangeable S-adenosyl-L-methionine.</text>
</comment>
<dbReference type="EMBL" id="BMYQ01000017">
    <property type="protein sequence ID" value="GGW44598.1"/>
    <property type="molecule type" value="Genomic_DNA"/>
</dbReference>
<evidence type="ECO:0000256" key="6">
    <source>
        <dbReference type="ARBA" id="ARBA00023004"/>
    </source>
</evidence>
<protein>
    <recommendedName>
        <fullName evidence="9">Lipoyl synthase</fullName>
        <ecNumber evidence="9">2.8.1.8</ecNumber>
    </recommendedName>
    <alternativeName>
        <fullName evidence="9">Lip-syn</fullName>
        <shortName evidence="9">LS</shortName>
    </alternativeName>
    <alternativeName>
        <fullName evidence="9">Lipoate synthase</fullName>
    </alternativeName>
    <alternativeName>
        <fullName evidence="9">Lipoic acid synthase</fullName>
    </alternativeName>
    <alternativeName>
        <fullName evidence="9">Sulfur insertion protein LipA</fullName>
    </alternativeName>
</protein>
<dbReference type="SUPFAM" id="SSF102114">
    <property type="entry name" value="Radical SAM enzymes"/>
    <property type="match status" value="1"/>
</dbReference>
<keyword evidence="1 9" id="KW-0004">4Fe-4S</keyword>
<evidence type="ECO:0000256" key="8">
    <source>
        <dbReference type="ARBA" id="ARBA00047326"/>
    </source>
</evidence>
<dbReference type="InterPro" id="IPR013785">
    <property type="entry name" value="Aldolase_TIM"/>
</dbReference>
<dbReference type="PANTHER" id="PTHR10949:SF0">
    <property type="entry name" value="LIPOYL SYNTHASE, MITOCHONDRIAL"/>
    <property type="match status" value="1"/>
</dbReference>
<dbReference type="RefSeq" id="WP_189635285.1">
    <property type="nucleotide sequence ID" value="NZ_BMYQ01000017.1"/>
</dbReference>
<dbReference type="InterPro" id="IPR007197">
    <property type="entry name" value="rSAM"/>
</dbReference>
<evidence type="ECO:0000256" key="7">
    <source>
        <dbReference type="ARBA" id="ARBA00023014"/>
    </source>
</evidence>
<reference evidence="12" key="2">
    <citation type="submission" date="2020-09" db="EMBL/GenBank/DDBJ databases">
        <authorList>
            <person name="Sun Q."/>
            <person name="Kim S."/>
        </authorList>
    </citation>
    <scope>NUCLEOTIDE SEQUENCE</scope>
    <source>
        <strain evidence="12">KCTC 23714</strain>
    </source>
</reference>
<dbReference type="PANTHER" id="PTHR10949">
    <property type="entry name" value="LIPOYL SYNTHASE"/>
    <property type="match status" value="1"/>
</dbReference>
<feature type="binding site" evidence="9">
    <location>
        <position position="293"/>
    </location>
    <ligand>
        <name>[4Fe-4S] cluster</name>
        <dbReference type="ChEBI" id="CHEBI:49883"/>
        <label>1</label>
    </ligand>
</feature>
<comment type="pathway">
    <text evidence="9">Protein modification; protein lipoylation via endogenous pathway; protein N(6)-(lipoyl)lysine from octanoyl-[acyl-carrier-protein]: step 2/2.</text>
</comment>
<dbReference type="CDD" id="cd01335">
    <property type="entry name" value="Radical_SAM"/>
    <property type="match status" value="1"/>
</dbReference>
<dbReference type="NCBIfam" id="NF004019">
    <property type="entry name" value="PRK05481.1"/>
    <property type="match status" value="1"/>
</dbReference>
<keyword evidence="3 9" id="KW-0808">Transferase</keyword>